<gene>
    <name evidence="2" type="ORF">GCM10022254_17670</name>
</gene>
<evidence type="ECO:0000313" key="2">
    <source>
        <dbReference type="EMBL" id="GAA4228190.1"/>
    </source>
</evidence>
<comment type="caution">
    <text evidence="2">The sequence shown here is derived from an EMBL/GenBank/DDBJ whole genome shotgun (WGS) entry which is preliminary data.</text>
</comment>
<organism evidence="2 3">
    <name type="scientific">Actinomadura meridiana</name>
    <dbReference type="NCBI Taxonomy" id="559626"/>
    <lineage>
        <taxon>Bacteria</taxon>
        <taxon>Bacillati</taxon>
        <taxon>Actinomycetota</taxon>
        <taxon>Actinomycetes</taxon>
        <taxon>Streptosporangiales</taxon>
        <taxon>Thermomonosporaceae</taxon>
        <taxon>Actinomadura</taxon>
    </lineage>
</organism>
<name>A0ABP8BW24_9ACTN</name>
<feature type="region of interest" description="Disordered" evidence="1">
    <location>
        <begin position="124"/>
        <end position="144"/>
    </location>
</feature>
<reference evidence="3" key="1">
    <citation type="journal article" date="2019" name="Int. J. Syst. Evol. Microbiol.">
        <title>The Global Catalogue of Microorganisms (GCM) 10K type strain sequencing project: providing services to taxonomists for standard genome sequencing and annotation.</title>
        <authorList>
            <consortium name="The Broad Institute Genomics Platform"/>
            <consortium name="The Broad Institute Genome Sequencing Center for Infectious Disease"/>
            <person name="Wu L."/>
            <person name="Ma J."/>
        </authorList>
    </citation>
    <scope>NUCLEOTIDE SEQUENCE [LARGE SCALE GENOMIC DNA]</scope>
    <source>
        <strain evidence="3">JCM 17440</strain>
    </source>
</reference>
<protein>
    <submittedName>
        <fullName evidence="2">Uncharacterized protein</fullName>
    </submittedName>
</protein>
<evidence type="ECO:0000313" key="3">
    <source>
        <dbReference type="Proteomes" id="UP001501710"/>
    </source>
</evidence>
<keyword evidence="3" id="KW-1185">Reference proteome</keyword>
<accession>A0ABP8BW24</accession>
<dbReference type="EMBL" id="BAABAS010000004">
    <property type="protein sequence ID" value="GAA4228190.1"/>
    <property type="molecule type" value="Genomic_DNA"/>
</dbReference>
<feature type="region of interest" description="Disordered" evidence="1">
    <location>
        <begin position="18"/>
        <end position="51"/>
    </location>
</feature>
<proteinExistence type="predicted"/>
<dbReference type="Proteomes" id="UP001501710">
    <property type="component" value="Unassembled WGS sequence"/>
</dbReference>
<sequence length="144" mass="15431">MTTLPEPAALFLYHPAHASRQPMEQSHSHQGAARRDMTVEHPATPRQATGLTAPIRTVFVLSAGRRTIGAVVSDRKDPNAHAEPGRGSELASLVRPVAVRLIDAAGEGHRGVLDGLIDRCTPRLNLKDPGTAPLDGRHPRPVGR</sequence>
<evidence type="ECO:0000256" key="1">
    <source>
        <dbReference type="SAM" id="MobiDB-lite"/>
    </source>
</evidence>